<keyword evidence="1" id="KW-0472">Membrane</keyword>
<evidence type="ECO:0000313" key="2">
    <source>
        <dbReference type="EMBL" id="MBB4800774.1"/>
    </source>
</evidence>
<protein>
    <submittedName>
        <fullName evidence="2">Uncharacterized protein</fullName>
    </submittedName>
</protein>
<keyword evidence="1" id="KW-0812">Transmembrane</keyword>
<accession>A0A7W7IUG3</accession>
<feature type="transmembrane region" description="Helical" evidence="1">
    <location>
        <begin position="31"/>
        <end position="49"/>
    </location>
</feature>
<keyword evidence="3" id="KW-1185">Reference proteome</keyword>
<sequence>MRALKNLNIEKSIELGKLVYTESWYDKLDAIFVYIFFCWGFTLPFLIYFDPYRNNLKTGSEYNFLFIASFFCAYAIYRKAIEKRLVKIEGKYDAEKHKLIIDEYCKKLGLEKNRSSKNIIIYNKEMPYQFNTNYETSRIFLLKDQNIYFTMLKSNRLNSPVLFSQIFLKFDIKKLCQ</sequence>
<organism evidence="2 3">
    <name type="scientific">Flavobacterium nitrogenifigens</name>
    <dbReference type="NCBI Taxonomy" id="1617283"/>
    <lineage>
        <taxon>Bacteria</taxon>
        <taxon>Pseudomonadati</taxon>
        <taxon>Bacteroidota</taxon>
        <taxon>Flavobacteriia</taxon>
        <taxon>Flavobacteriales</taxon>
        <taxon>Flavobacteriaceae</taxon>
        <taxon>Flavobacterium</taxon>
    </lineage>
</organism>
<dbReference type="AlphaFoldDB" id="A0A7W7IUG3"/>
<comment type="caution">
    <text evidence="2">The sequence shown here is derived from an EMBL/GenBank/DDBJ whole genome shotgun (WGS) entry which is preliminary data.</text>
</comment>
<evidence type="ECO:0000313" key="3">
    <source>
        <dbReference type="Proteomes" id="UP000561681"/>
    </source>
</evidence>
<feature type="transmembrane region" description="Helical" evidence="1">
    <location>
        <begin position="61"/>
        <end position="77"/>
    </location>
</feature>
<dbReference type="Proteomes" id="UP000561681">
    <property type="component" value="Unassembled WGS sequence"/>
</dbReference>
<evidence type="ECO:0000256" key="1">
    <source>
        <dbReference type="SAM" id="Phobius"/>
    </source>
</evidence>
<gene>
    <name evidence="2" type="ORF">HNP37_000813</name>
</gene>
<proteinExistence type="predicted"/>
<name>A0A7W7IUG3_9FLAO</name>
<keyword evidence="1" id="KW-1133">Transmembrane helix</keyword>
<dbReference type="RefSeq" id="WP_184158670.1">
    <property type="nucleotide sequence ID" value="NZ_JACHLD010000001.1"/>
</dbReference>
<dbReference type="EMBL" id="JACHLD010000001">
    <property type="protein sequence ID" value="MBB4800774.1"/>
    <property type="molecule type" value="Genomic_DNA"/>
</dbReference>
<reference evidence="2 3" key="1">
    <citation type="submission" date="2020-08" db="EMBL/GenBank/DDBJ databases">
        <title>Functional genomics of gut bacteria from endangered species of beetles.</title>
        <authorList>
            <person name="Carlos-Shanley C."/>
        </authorList>
    </citation>
    <scope>NUCLEOTIDE SEQUENCE [LARGE SCALE GENOMIC DNA]</scope>
    <source>
        <strain evidence="2 3">S00142</strain>
    </source>
</reference>